<dbReference type="OrthoDB" id="9812260at2"/>
<dbReference type="PRINTS" id="PR00344">
    <property type="entry name" value="BCTRLSENSOR"/>
</dbReference>
<dbReference type="SMART" id="SM00387">
    <property type="entry name" value="HATPase_c"/>
    <property type="match status" value="1"/>
</dbReference>
<dbReference type="PANTHER" id="PTHR43102:SF2">
    <property type="entry name" value="GAF DOMAIN-CONTAINING PROTEIN"/>
    <property type="match status" value="1"/>
</dbReference>
<gene>
    <name evidence="4" type="ORF">EOD43_08665</name>
</gene>
<dbReference type="Proteomes" id="UP000282971">
    <property type="component" value="Unassembled WGS sequence"/>
</dbReference>
<dbReference type="SUPFAM" id="SSF55874">
    <property type="entry name" value="ATPase domain of HSP90 chaperone/DNA topoisomerase II/histidine kinase"/>
    <property type="match status" value="1"/>
</dbReference>
<evidence type="ECO:0000313" key="5">
    <source>
        <dbReference type="Proteomes" id="UP000282971"/>
    </source>
</evidence>
<comment type="caution">
    <text evidence="4">The sequence shown here is derived from an EMBL/GenBank/DDBJ whole genome shotgun (WGS) entry which is preliminary data.</text>
</comment>
<organism evidence="4 5">
    <name type="scientific">Sphingomonas crocodyli</name>
    <dbReference type="NCBI Taxonomy" id="1979270"/>
    <lineage>
        <taxon>Bacteria</taxon>
        <taxon>Pseudomonadati</taxon>
        <taxon>Pseudomonadota</taxon>
        <taxon>Alphaproteobacteria</taxon>
        <taxon>Sphingomonadales</taxon>
        <taxon>Sphingomonadaceae</taxon>
        <taxon>Sphingomonas</taxon>
    </lineage>
</organism>
<feature type="domain" description="Histidine kinase" evidence="3">
    <location>
        <begin position="281"/>
        <end position="373"/>
    </location>
</feature>
<dbReference type="InterPro" id="IPR011495">
    <property type="entry name" value="Sig_transdc_His_kin_sub2_dim/P"/>
</dbReference>
<dbReference type="EMBL" id="SACN01000001">
    <property type="protein sequence ID" value="RVT93918.1"/>
    <property type="molecule type" value="Genomic_DNA"/>
</dbReference>
<accession>A0A437M861</accession>
<dbReference type="InterPro" id="IPR003594">
    <property type="entry name" value="HATPase_dom"/>
</dbReference>
<dbReference type="Gene3D" id="3.30.450.40">
    <property type="match status" value="1"/>
</dbReference>
<dbReference type="SMART" id="SM00065">
    <property type="entry name" value="GAF"/>
    <property type="match status" value="1"/>
</dbReference>
<dbReference type="PANTHER" id="PTHR43102">
    <property type="entry name" value="SLR1143 PROTEIN"/>
    <property type="match status" value="1"/>
</dbReference>
<dbReference type="InterPro" id="IPR004358">
    <property type="entry name" value="Sig_transdc_His_kin-like_C"/>
</dbReference>
<proteinExistence type="predicted"/>
<evidence type="ECO:0000313" key="4">
    <source>
        <dbReference type="EMBL" id="RVT93918.1"/>
    </source>
</evidence>
<dbReference type="EC" id="2.7.13.3" evidence="2"/>
<dbReference type="Pfam" id="PF07568">
    <property type="entry name" value="HisKA_2"/>
    <property type="match status" value="1"/>
</dbReference>
<dbReference type="GO" id="GO:0004673">
    <property type="term" value="F:protein histidine kinase activity"/>
    <property type="evidence" value="ECO:0007669"/>
    <property type="project" value="UniProtKB-EC"/>
</dbReference>
<keyword evidence="5" id="KW-1185">Reference proteome</keyword>
<evidence type="ECO:0000259" key="3">
    <source>
        <dbReference type="PROSITE" id="PS50109"/>
    </source>
</evidence>
<dbReference type="InterPro" id="IPR029016">
    <property type="entry name" value="GAF-like_dom_sf"/>
</dbReference>
<dbReference type="InterPro" id="IPR005467">
    <property type="entry name" value="His_kinase_dom"/>
</dbReference>
<evidence type="ECO:0000256" key="1">
    <source>
        <dbReference type="ARBA" id="ARBA00000085"/>
    </source>
</evidence>
<name>A0A437M861_9SPHN</name>
<dbReference type="Pfam" id="PF02518">
    <property type="entry name" value="HATPase_c"/>
    <property type="match status" value="1"/>
</dbReference>
<reference evidence="4 5" key="1">
    <citation type="submission" date="2019-01" db="EMBL/GenBank/DDBJ databases">
        <authorList>
            <person name="Chen W.-M."/>
        </authorList>
    </citation>
    <scope>NUCLEOTIDE SEQUENCE [LARGE SCALE GENOMIC DNA]</scope>
    <source>
        <strain evidence="4 5">CCP-7</strain>
    </source>
</reference>
<dbReference type="SUPFAM" id="SSF55781">
    <property type="entry name" value="GAF domain-like"/>
    <property type="match status" value="1"/>
</dbReference>
<dbReference type="PROSITE" id="PS50109">
    <property type="entry name" value="HIS_KIN"/>
    <property type="match status" value="1"/>
</dbReference>
<evidence type="ECO:0000256" key="2">
    <source>
        <dbReference type="ARBA" id="ARBA00012438"/>
    </source>
</evidence>
<dbReference type="Gene3D" id="3.30.565.10">
    <property type="entry name" value="Histidine kinase-like ATPase, C-terminal domain"/>
    <property type="match status" value="1"/>
</dbReference>
<dbReference type="RefSeq" id="WP_127743017.1">
    <property type="nucleotide sequence ID" value="NZ_SACN01000001.1"/>
</dbReference>
<dbReference type="InterPro" id="IPR036890">
    <property type="entry name" value="HATPase_C_sf"/>
</dbReference>
<dbReference type="InterPro" id="IPR003018">
    <property type="entry name" value="GAF"/>
</dbReference>
<comment type="catalytic activity">
    <reaction evidence="1">
        <text>ATP + protein L-histidine = ADP + protein N-phospho-L-histidine.</text>
        <dbReference type="EC" id="2.7.13.3"/>
    </reaction>
</comment>
<dbReference type="Pfam" id="PF01590">
    <property type="entry name" value="GAF"/>
    <property type="match status" value="1"/>
</dbReference>
<dbReference type="AlphaFoldDB" id="A0A437M861"/>
<sequence>MPDPAVIPHDEVRRIAALQRYAILDTPRDGAFDRITQIAARIFNVPIAIVSLVDHDRIWFKSHHGLDVAEIGREPGLCASAILGEAAWIVTEAHVDPRTLANPLVAGAFGLRFYAGVPLRTHDGYNLGTLCVIDQAPREITTEEIAQLEDLAGLVMEQMELRLAARRSAERVAIIQREVDHRLVNNLNTLSLMLMMQQDEVVDLLARHQLRDAASRISAIADLHRAFLTTGWGAADDPAPERAAGLTYLRRLCIKLSEMLGGRIEVAGTEIILHPLQVQSLGLIVHELAMNALKHGGRRIVIRLATTGDGRHKLTVSDDGPGLPDGFDPWDESHGGVGMSIVVAMTEQLEGELTFDSPTAGGVTFAVSFPATLAGR</sequence>
<protein>
    <recommendedName>
        <fullName evidence="2">histidine kinase</fullName>
        <ecNumber evidence="2">2.7.13.3</ecNumber>
    </recommendedName>
</protein>